<dbReference type="EMBL" id="SWQE01000007">
    <property type="protein sequence ID" value="NFJ09483.1"/>
    <property type="molecule type" value="Genomic_DNA"/>
</dbReference>
<organism evidence="2 3">
    <name type="scientific">Clostridium botulinum</name>
    <dbReference type="NCBI Taxonomy" id="1491"/>
    <lineage>
        <taxon>Bacteria</taxon>
        <taxon>Bacillati</taxon>
        <taxon>Bacillota</taxon>
        <taxon>Clostridia</taxon>
        <taxon>Eubacteriales</taxon>
        <taxon>Clostridiaceae</taxon>
        <taxon>Clostridium</taxon>
    </lineage>
</organism>
<dbReference type="InterPro" id="IPR019096">
    <property type="entry name" value="YopX_protein"/>
</dbReference>
<protein>
    <recommendedName>
        <fullName evidence="1">YopX protein domain-containing protein</fullName>
    </recommendedName>
</protein>
<gene>
    <name evidence="2" type="ORF">FC871_13575</name>
</gene>
<dbReference type="Proteomes" id="UP000480039">
    <property type="component" value="Unassembled WGS sequence"/>
</dbReference>
<evidence type="ECO:0000313" key="2">
    <source>
        <dbReference type="EMBL" id="NFJ09483.1"/>
    </source>
</evidence>
<dbReference type="InterPro" id="IPR010024">
    <property type="entry name" value="CHP16711"/>
</dbReference>
<reference evidence="2 3" key="1">
    <citation type="submission" date="2019-04" db="EMBL/GenBank/DDBJ databases">
        <title>Genome sequencing of Clostridium botulinum Groups I-IV and Clostridium butyricum.</title>
        <authorList>
            <person name="Brunt J."/>
            <person name="Van Vliet A.H.M."/>
            <person name="Stringer S.C."/>
            <person name="Carter A.T."/>
            <person name="Peck M.W."/>
        </authorList>
    </citation>
    <scope>NUCLEOTIDE SEQUENCE [LARGE SCALE GENOMIC DNA]</scope>
    <source>
        <strain evidence="2 3">Colworth BL30</strain>
    </source>
</reference>
<proteinExistence type="predicted"/>
<dbReference type="NCBIfam" id="TIGR01671">
    <property type="entry name" value="phage_TIGR01671"/>
    <property type="match status" value="1"/>
</dbReference>
<dbReference type="Pfam" id="PF09643">
    <property type="entry name" value="YopX"/>
    <property type="match status" value="1"/>
</dbReference>
<name>A0A846JC96_CLOBO</name>
<dbReference type="AlphaFoldDB" id="A0A846JC96"/>
<evidence type="ECO:0000313" key="3">
    <source>
        <dbReference type="Proteomes" id="UP000480039"/>
    </source>
</evidence>
<accession>A0A846JC96</accession>
<dbReference type="InterPro" id="IPR023385">
    <property type="entry name" value="YopX-like_C"/>
</dbReference>
<sequence length="145" mass="16924">MRETKYRGCDTANGEWIYGNLCKNVKGNYGIQIEQGEFKWKFVKTVDIESVGQYTGFKDKNYKEIYEGDIVEIGDFIYFIKFEIGSFMLVRCSDETDMYAEFDNCWNDDVYPLCQLHWESNADEDILYNCEVIGNIYNNPGSLNA</sequence>
<evidence type="ECO:0000259" key="1">
    <source>
        <dbReference type="Pfam" id="PF09643"/>
    </source>
</evidence>
<dbReference type="Gene3D" id="2.30.30.290">
    <property type="entry name" value="YopX-like domains"/>
    <property type="match status" value="1"/>
</dbReference>
<comment type="caution">
    <text evidence="2">The sequence shown here is derived from an EMBL/GenBank/DDBJ whole genome shotgun (WGS) entry which is preliminary data.</text>
</comment>
<dbReference type="SUPFAM" id="SSF159006">
    <property type="entry name" value="YopX-like"/>
    <property type="match status" value="1"/>
</dbReference>
<feature type="domain" description="YopX protein" evidence="1">
    <location>
        <begin position="5"/>
        <end position="143"/>
    </location>
</feature>